<name>A0AAW0LWN8_QUESU</name>
<evidence type="ECO:0000256" key="3">
    <source>
        <dbReference type="RuleBase" id="RU368024"/>
    </source>
</evidence>
<dbReference type="SUPFAM" id="SSF53474">
    <property type="entry name" value="alpha/beta-Hydrolases"/>
    <property type="match status" value="1"/>
</dbReference>
<evidence type="ECO:0000259" key="4">
    <source>
        <dbReference type="Pfam" id="PF00326"/>
    </source>
</evidence>
<reference evidence="5 6" key="1">
    <citation type="journal article" date="2018" name="Sci. Data">
        <title>The draft genome sequence of cork oak.</title>
        <authorList>
            <person name="Ramos A.M."/>
            <person name="Usie A."/>
            <person name="Barbosa P."/>
            <person name="Barros P.M."/>
            <person name="Capote T."/>
            <person name="Chaves I."/>
            <person name="Simoes F."/>
            <person name="Abreu I."/>
            <person name="Carrasquinho I."/>
            <person name="Faro C."/>
            <person name="Guimaraes J.B."/>
            <person name="Mendonca D."/>
            <person name="Nobrega F."/>
            <person name="Rodrigues L."/>
            <person name="Saibo N.J.M."/>
            <person name="Varela M.C."/>
            <person name="Egas C."/>
            <person name="Matos J."/>
            <person name="Miguel C.M."/>
            <person name="Oliveira M.M."/>
            <person name="Ricardo C.P."/>
            <person name="Goncalves S."/>
        </authorList>
    </citation>
    <scope>NUCLEOTIDE SEQUENCE [LARGE SCALE GENOMIC DNA]</scope>
    <source>
        <strain evidence="6">cv. HL8</strain>
    </source>
</reference>
<dbReference type="GO" id="GO:0006508">
    <property type="term" value="P:proteolysis"/>
    <property type="evidence" value="ECO:0007669"/>
    <property type="project" value="UniProtKB-KW"/>
</dbReference>
<dbReference type="GO" id="GO:0004252">
    <property type="term" value="F:serine-type endopeptidase activity"/>
    <property type="evidence" value="ECO:0007669"/>
    <property type="project" value="UniProtKB-UniRule"/>
</dbReference>
<sequence length="156" mass="17440">MGHLLFTQTHSSKGSEPWFLIQTLPQEESRERINKLADEVDKEAPLSRLTLFSPCKLCVGRGGVGGDSLWHKSGSGLYKQNSVYDFVACADYLVNEGYVHRDRVGAIGFSTGCLVVGAAINMYPDLFRAAILKIKNYKIRRSLCICFKNPPRTRLN</sequence>
<dbReference type="GO" id="GO:0009507">
    <property type="term" value="C:chloroplast"/>
    <property type="evidence" value="ECO:0007669"/>
    <property type="project" value="TreeGrafter"/>
</dbReference>
<organism evidence="5 6">
    <name type="scientific">Quercus suber</name>
    <name type="common">Cork oak</name>
    <dbReference type="NCBI Taxonomy" id="58331"/>
    <lineage>
        <taxon>Eukaryota</taxon>
        <taxon>Viridiplantae</taxon>
        <taxon>Streptophyta</taxon>
        <taxon>Embryophyta</taxon>
        <taxon>Tracheophyta</taxon>
        <taxon>Spermatophyta</taxon>
        <taxon>Magnoliopsida</taxon>
        <taxon>eudicotyledons</taxon>
        <taxon>Gunneridae</taxon>
        <taxon>Pentapetalae</taxon>
        <taxon>rosids</taxon>
        <taxon>fabids</taxon>
        <taxon>Fagales</taxon>
        <taxon>Fagaceae</taxon>
        <taxon>Quercus</taxon>
    </lineage>
</organism>
<evidence type="ECO:0000313" key="5">
    <source>
        <dbReference type="EMBL" id="KAK7856082.1"/>
    </source>
</evidence>
<dbReference type="InterPro" id="IPR002470">
    <property type="entry name" value="Peptidase_S9A"/>
</dbReference>
<evidence type="ECO:0000313" key="6">
    <source>
        <dbReference type="Proteomes" id="UP000237347"/>
    </source>
</evidence>
<dbReference type="Gene3D" id="3.40.50.1820">
    <property type="entry name" value="alpha/beta hydrolase"/>
    <property type="match status" value="1"/>
</dbReference>
<dbReference type="Pfam" id="PF00326">
    <property type="entry name" value="Peptidase_S9"/>
    <property type="match status" value="1"/>
</dbReference>
<comment type="function">
    <text evidence="2">Serine peptidase whose precise substrate specificity remains unclear. Does not cleave peptides after a arginine or lysine residue. Regulates trans-Golgi network morphology and sorting by regulating the membrane binding of the AP-1 complex. May play a role in the regulation of synaptic vesicle exocytosis.</text>
</comment>
<dbReference type="PANTHER" id="PTHR11757">
    <property type="entry name" value="PROTEASE FAMILY S9A OLIGOPEPTIDASE"/>
    <property type="match status" value="1"/>
</dbReference>
<protein>
    <recommendedName>
        <fullName evidence="3">Prolyl endopeptidase</fullName>
        <ecNumber evidence="3">3.4.21.-</ecNumber>
    </recommendedName>
</protein>
<comment type="caution">
    <text evidence="5">The sequence shown here is derived from an EMBL/GenBank/DDBJ whole genome shotgun (WGS) entry which is preliminary data.</text>
</comment>
<evidence type="ECO:0000256" key="2">
    <source>
        <dbReference type="ARBA" id="ARBA00045448"/>
    </source>
</evidence>
<dbReference type="PRINTS" id="PR00862">
    <property type="entry name" value="PROLIGOPTASE"/>
</dbReference>
<dbReference type="EMBL" id="PKMF04000039">
    <property type="protein sequence ID" value="KAK7856082.1"/>
    <property type="molecule type" value="Genomic_DNA"/>
</dbReference>
<dbReference type="EC" id="3.4.21.-" evidence="3"/>
<dbReference type="InterPro" id="IPR001375">
    <property type="entry name" value="Peptidase_S9_cat"/>
</dbReference>
<keyword evidence="6" id="KW-1185">Reference proteome</keyword>
<dbReference type="InterPro" id="IPR029058">
    <property type="entry name" value="AB_hydrolase_fold"/>
</dbReference>
<feature type="domain" description="Peptidase S9 prolyl oligopeptidase catalytic" evidence="4">
    <location>
        <begin position="60"/>
        <end position="133"/>
    </location>
</feature>
<dbReference type="Proteomes" id="UP000237347">
    <property type="component" value="Unassembled WGS sequence"/>
</dbReference>
<dbReference type="AlphaFoldDB" id="A0AAW0LWN8"/>
<gene>
    <name evidence="5" type="primary">PPCE</name>
    <name evidence="5" type="ORF">CFP56_024979</name>
</gene>
<proteinExistence type="inferred from homology"/>
<accession>A0AAW0LWN8</accession>
<evidence type="ECO:0000256" key="1">
    <source>
        <dbReference type="ARBA" id="ARBA00005228"/>
    </source>
</evidence>
<keyword evidence="3" id="KW-0645">Protease</keyword>
<dbReference type="InterPro" id="IPR051543">
    <property type="entry name" value="Serine_Peptidase_S9A"/>
</dbReference>
<dbReference type="PANTHER" id="PTHR11757:SF12">
    <property type="entry name" value="PROLYL ENDOPEPTIDASE"/>
    <property type="match status" value="1"/>
</dbReference>
<keyword evidence="3" id="KW-0378">Hydrolase</keyword>
<keyword evidence="3" id="KW-0720">Serine protease</keyword>
<comment type="similarity">
    <text evidence="1 3">Belongs to the peptidase S9A family.</text>
</comment>